<accession>A0A0D8JX78</accession>
<dbReference type="VEuPathDB" id="FungiDB:CIMG_11168"/>
<dbReference type="RefSeq" id="XP_012213686.1">
    <property type="nucleotide sequence ID" value="XM_012358263.1"/>
</dbReference>
<gene>
    <name evidence="2" type="ORF">CIMG_11168</name>
</gene>
<keyword evidence="3" id="KW-1185">Reference proteome</keyword>
<dbReference type="KEGG" id="cim:CIMG_11168"/>
<reference evidence="3" key="2">
    <citation type="journal article" date="2010" name="Genome Res.">
        <title>Population genomic sequencing of Coccidioides fungi reveals recent hybridization and transposon control.</title>
        <authorList>
            <person name="Neafsey D.E."/>
            <person name="Barker B.M."/>
            <person name="Sharpton T.J."/>
            <person name="Stajich J.E."/>
            <person name="Park D.J."/>
            <person name="Whiston E."/>
            <person name="Hung C.-Y."/>
            <person name="McMahan C."/>
            <person name="White J."/>
            <person name="Sykes S."/>
            <person name="Heiman D."/>
            <person name="Young S."/>
            <person name="Zeng Q."/>
            <person name="Abouelleil A."/>
            <person name="Aftuck L."/>
            <person name="Bessette D."/>
            <person name="Brown A."/>
            <person name="FitzGerald M."/>
            <person name="Lui A."/>
            <person name="Macdonald J.P."/>
            <person name="Priest M."/>
            <person name="Orbach M.J."/>
            <person name="Galgiani J.N."/>
            <person name="Kirkland T.N."/>
            <person name="Cole G.T."/>
            <person name="Birren B.W."/>
            <person name="Henn M.R."/>
            <person name="Taylor J.W."/>
            <person name="Rounsley S.D."/>
        </authorList>
    </citation>
    <scope>GENOME REANNOTATION</scope>
    <source>
        <strain evidence="3">RS</strain>
    </source>
</reference>
<dbReference type="InParanoid" id="A0A0D8JX78"/>
<protein>
    <submittedName>
        <fullName evidence="2">Uncharacterized protein</fullName>
    </submittedName>
</protein>
<feature type="region of interest" description="Disordered" evidence="1">
    <location>
        <begin position="21"/>
        <end position="128"/>
    </location>
</feature>
<feature type="compositionally biased region" description="Basic residues" evidence="1">
    <location>
        <begin position="119"/>
        <end position="128"/>
    </location>
</feature>
<dbReference type="Proteomes" id="UP000001261">
    <property type="component" value="Unassembled WGS sequence"/>
</dbReference>
<organism evidence="2 3">
    <name type="scientific">Coccidioides immitis (strain RS)</name>
    <name type="common">Valley fever fungus</name>
    <dbReference type="NCBI Taxonomy" id="246410"/>
    <lineage>
        <taxon>Eukaryota</taxon>
        <taxon>Fungi</taxon>
        <taxon>Dikarya</taxon>
        <taxon>Ascomycota</taxon>
        <taxon>Pezizomycotina</taxon>
        <taxon>Eurotiomycetes</taxon>
        <taxon>Eurotiomycetidae</taxon>
        <taxon>Onygenales</taxon>
        <taxon>Onygenaceae</taxon>
        <taxon>Coccidioides</taxon>
    </lineage>
</organism>
<dbReference type="AlphaFoldDB" id="A0A0D8JX78"/>
<dbReference type="GeneID" id="24163594"/>
<reference evidence="3" key="1">
    <citation type="journal article" date="2009" name="Genome Res.">
        <title>Comparative genomic analyses of the human fungal pathogens Coccidioides and their relatives.</title>
        <authorList>
            <person name="Sharpton T.J."/>
            <person name="Stajich J.E."/>
            <person name="Rounsley S.D."/>
            <person name="Gardner M.J."/>
            <person name="Wortman J.R."/>
            <person name="Jordar V.S."/>
            <person name="Maiti R."/>
            <person name="Kodira C.D."/>
            <person name="Neafsey D.E."/>
            <person name="Zeng Q."/>
            <person name="Hung C.-Y."/>
            <person name="McMahan C."/>
            <person name="Muszewska A."/>
            <person name="Grynberg M."/>
            <person name="Mandel M.A."/>
            <person name="Kellner E.M."/>
            <person name="Barker B.M."/>
            <person name="Galgiani J.N."/>
            <person name="Orbach M.J."/>
            <person name="Kirkland T.N."/>
            <person name="Cole G.T."/>
            <person name="Henn M.R."/>
            <person name="Birren B.W."/>
            <person name="Taylor J.W."/>
        </authorList>
    </citation>
    <scope>NUCLEOTIDE SEQUENCE [LARGE SCALE GENOMIC DNA]</scope>
    <source>
        <strain evidence="3">RS</strain>
    </source>
</reference>
<evidence type="ECO:0000313" key="2">
    <source>
        <dbReference type="EMBL" id="KJF61541.1"/>
    </source>
</evidence>
<evidence type="ECO:0000313" key="3">
    <source>
        <dbReference type="Proteomes" id="UP000001261"/>
    </source>
</evidence>
<name>A0A0D8JX78_COCIM</name>
<proteinExistence type="predicted"/>
<evidence type="ECO:0000256" key="1">
    <source>
        <dbReference type="SAM" id="MobiDB-lite"/>
    </source>
</evidence>
<dbReference type="EMBL" id="GG704916">
    <property type="protein sequence ID" value="KJF61541.1"/>
    <property type="molecule type" value="Genomic_DNA"/>
</dbReference>
<sequence length="128" mass="14028">MWVSRGKRGLINAFKRQGPMHYLGGLDEVTTGRREARAEAGGGRTSSRGAAEPRGGNPRMSGGLTKRRKQRKREFWGGPASVLGNTRHVMVAGGRKESESGRAAMPSRNRRDQQAGAIHGRKSKQNYK</sequence>